<dbReference type="GO" id="GO:0043590">
    <property type="term" value="C:bacterial nucleoid"/>
    <property type="evidence" value="ECO:0007669"/>
    <property type="project" value="TreeGrafter"/>
</dbReference>
<dbReference type="InterPro" id="IPR042242">
    <property type="entry name" value="RecO_C"/>
</dbReference>
<protein>
    <recommendedName>
        <fullName evidence="2 7">DNA repair protein RecO</fullName>
    </recommendedName>
    <alternativeName>
        <fullName evidence="6 7">Recombination protein O</fullName>
    </alternativeName>
</protein>
<evidence type="ECO:0000313" key="10">
    <source>
        <dbReference type="Proteomes" id="UP000019591"/>
    </source>
</evidence>
<dbReference type="STRING" id="1286171.EAL2_c14240"/>
<dbReference type="Pfam" id="PF02565">
    <property type="entry name" value="RecO_C"/>
    <property type="match status" value="1"/>
</dbReference>
<dbReference type="OrthoDB" id="9797083at2"/>
<dbReference type="Gene3D" id="1.20.1440.120">
    <property type="entry name" value="Recombination protein O, C-terminal domain"/>
    <property type="match status" value="1"/>
</dbReference>
<keyword evidence="5 7" id="KW-0234">DNA repair</keyword>
<dbReference type="InterPro" id="IPR022572">
    <property type="entry name" value="DNA_rep/recomb_RecO_N"/>
</dbReference>
<evidence type="ECO:0000256" key="4">
    <source>
        <dbReference type="ARBA" id="ARBA00023172"/>
    </source>
</evidence>
<dbReference type="InterPro" id="IPR037278">
    <property type="entry name" value="ARFGAP/RecO"/>
</dbReference>
<dbReference type="InterPro" id="IPR012340">
    <property type="entry name" value="NA-bd_OB-fold"/>
</dbReference>
<dbReference type="SUPFAM" id="SSF57863">
    <property type="entry name" value="ArfGap/RecO-like zinc finger"/>
    <property type="match status" value="1"/>
</dbReference>
<evidence type="ECO:0000256" key="1">
    <source>
        <dbReference type="ARBA" id="ARBA00007452"/>
    </source>
</evidence>
<dbReference type="Gene3D" id="2.40.50.140">
    <property type="entry name" value="Nucleic acid-binding proteins"/>
    <property type="match status" value="1"/>
</dbReference>
<dbReference type="NCBIfam" id="TIGR00613">
    <property type="entry name" value="reco"/>
    <property type="match status" value="1"/>
</dbReference>
<dbReference type="HOGENOM" id="CLU_066632_3_2_9"/>
<dbReference type="RefSeq" id="WP_025435703.1">
    <property type="nucleotide sequence ID" value="NZ_CP007452.1"/>
</dbReference>
<keyword evidence="10" id="KW-1185">Reference proteome</keyword>
<gene>
    <name evidence="7 9" type="primary">recO</name>
    <name evidence="9" type="ORF">EAL2_c14240</name>
</gene>
<dbReference type="PANTHER" id="PTHR33991">
    <property type="entry name" value="DNA REPAIR PROTEIN RECO"/>
    <property type="match status" value="1"/>
</dbReference>
<dbReference type="AlphaFoldDB" id="W8T4P0"/>
<comment type="similarity">
    <text evidence="1 7">Belongs to the RecO family.</text>
</comment>
<sequence length="241" mass="27396">MFIETDAVVLKNIRYSDSDSILILFTKKLGKVSAIAKGSRRSNSKLLACSQPFTYGSYMLYKSSSMFNISQCDVKDTFFDISKDLKTLSYASYVLNLTKNVVVENQTNNRLFALLLKTLYCYAYKEYDFEYVTRLFELKYLDYIGYRPEVTKCVSCGSKDGIGNLIQPENGSCICSDCASEGQPHMRIDPTTLELMRYITGSEFNICVKAKVSPFIVGQLKKVLRLCLRANVDGYEEQTTY</sequence>
<dbReference type="GO" id="GO:0006310">
    <property type="term" value="P:DNA recombination"/>
    <property type="evidence" value="ECO:0007669"/>
    <property type="project" value="UniProtKB-UniRule"/>
</dbReference>
<organism evidence="9 10">
    <name type="scientific">Peptoclostridium acidaminophilum DSM 3953</name>
    <dbReference type="NCBI Taxonomy" id="1286171"/>
    <lineage>
        <taxon>Bacteria</taxon>
        <taxon>Bacillati</taxon>
        <taxon>Bacillota</taxon>
        <taxon>Clostridia</taxon>
        <taxon>Peptostreptococcales</taxon>
        <taxon>Peptoclostridiaceae</taxon>
        <taxon>Peptoclostridium</taxon>
    </lineage>
</organism>
<evidence type="ECO:0000256" key="2">
    <source>
        <dbReference type="ARBA" id="ARBA00021310"/>
    </source>
</evidence>
<dbReference type="Pfam" id="PF11967">
    <property type="entry name" value="RecO_N"/>
    <property type="match status" value="1"/>
</dbReference>
<dbReference type="SUPFAM" id="SSF50249">
    <property type="entry name" value="Nucleic acid-binding proteins"/>
    <property type="match status" value="1"/>
</dbReference>
<keyword evidence="4 7" id="KW-0233">DNA recombination</keyword>
<proteinExistence type="inferred from homology"/>
<dbReference type="eggNOG" id="COG1381">
    <property type="taxonomic scope" value="Bacteria"/>
</dbReference>
<comment type="function">
    <text evidence="7">Involved in DNA repair and RecF pathway recombination.</text>
</comment>
<dbReference type="EMBL" id="CP007452">
    <property type="protein sequence ID" value="AHM56719.1"/>
    <property type="molecule type" value="Genomic_DNA"/>
</dbReference>
<dbReference type="PANTHER" id="PTHR33991:SF1">
    <property type="entry name" value="DNA REPAIR PROTEIN RECO"/>
    <property type="match status" value="1"/>
</dbReference>
<name>W8T4P0_PEPAC</name>
<dbReference type="GO" id="GO:0006302">
    <property type="term" value="P:double-strand break repair"/>
    <property type="evidence" value="ECO:0007669"/>
    <property type="project" value="TreeGrafter"/>
</dbReference>
<evidence type="ECO:0000256" key="3">
    <source>
        <dbReference type="ARBA" id="ARBA00022763"/>
    </source>
</evidence>
<dbReference type="Proteomes" id="UP000019591">
    <property type="component" value="Chromosome"/>
</dbReference>
<evidence type="ECO:0000259" key="8">
    <source>
        <dbReference type="Pfam" id="PF11967"/>
    </source>
</evidence>
<keyword evidence="3 7" id="KW-0227">DNA damage</keyword>
<feature type="domain" description="DNA replication/recombination mediator RecO N-terminal" evidence="8">
    <location>
        <begin position="1"/>
        <end position="78"/>
    </location>
</feature>
<dbReference type="HAMAP" id="MF_00201">
    <property type="entry name" value="RecO"/>
    <property type="match status" value="1"/>
</dbReference>
<evidence type="ECO:0000256" key="7">
    <source>
        <dbReference type="HAMAP-Rule" id="MF_00201"/>
    </source>
</evidence>
<dbReference type="InterPro" id="IPR003717">
    <property type="entry name" value="RecO"/>
</dbReference>
<dbReference type="PATRIC" id="fig|1286171.3.peg.1375"/>
<evidence type="ECO:0000256" key="5">
    <source>
        <dbReference type="ARBA" id="ARBA00023204"/>
    </source>
</evidence>
<evidence type="ECO:0000313" key="9">
    <source>
        <dbReference type="EMBL" id="AHM56719.1"/>
    </source>
</evidence>
<accession>W8T4P0</accession>
<dbReference type="KEGG" id="eac:EAL2_c14240"/>
<evidence type="ECO:0000256" key="6">
    <source>
        <dbReference type="ARBA" id="ARBA00033409"/>
    </source>
</evidence>
<reference evidence="9 10" key="1">
    <citation type="journal article" date="2014" name="Genome Announc.">
        <title>Complete Genome Sequence of Amino Acid-Utilizing Eubacterium acidaminophilum al-2 (DSM 3953).</title>
        <authorList>
            <person name="Poehlein A."/>
            <person name="Andreesen J.R."/>
            <person name="Daniel R."/>
        </authorList>
    </citation>
    <scope>NUCLEOTIDE SEQUENCE [LARGE SCALE GENOMIC DNA]</scope>
    <source>
        <strain evidence="9 10">DSM 3953</strain>
    </source>
</reference>